<dbReference type="PRINTS" id="PR00260">
    <property type="entry name" value="CHEMTRNSDUCR"/>
</dbReference>
<dbReference type="RefSeq" id="WP_165876593.1">
    <property type="nucleotide sequence ID" value="NZ_SMGK01000001.1"/>
</dbReference>
<organism evidence="8 9">
    <name type="scientific">Acidipila rosea</name>
    <dbReference type="NCBI Taxonomy" id="768535"/>
    <lineage>
        <taxon>Bacteria</taxon>
        <taxon>Pseudomonadati</taxon>
        <taxon>Acidobacteriota</taxon>
        <taxon>Terriglobia</taxon>
        <taxon>Terriglobales</taxon>
        <taxon>Acidobacteriaceae</taxon>
        <taxon>Acidipila</taxon>
    </lineage>
</organism>
<dbReference type="SMART" id="SM00304">
    <property type="entry name" value="HAMP"/>
    <property type="match status" value="1"/>
</dbReference>
<evidence type="ECO:0000313" key="9">
    <source>
        <dbReference type="Proteomes" id="UP000295210"/>
    </source>
</evidence>
<dbReference type="GO" id="GO:0004888">
    <property type="term" value="F:transmembrane signaling receptor activity"/>
    <property type="evidence" value="ECO:0007669"/>
    <property type="project" value="InterPro"/>
</dbReference>
<dbReference type="Pfam" id="PF12729">
    <property type="entry name" value="4HB_MCP_1"/>
    <property type="match status" value="1"/>
</dbReference>
<dbReference type="InterPro" id="IPR003660">
    <property type="entry name" value="HAMP_dom"/>
</dbReference>
<comment type="similarity">
    <text evidence="3">Belongs to the methyl-accepting chemotaxis (MCP) protein family.</text>
</comment>
<dbReference type="Pfam" id="PF00015">
    <property type="entry name" value="MCPsignal"/>
    <property type="match status" value="1"/>
</dbReference>
<dbReference type="GO" id="GO:0007165">
    <property type="term" value="P:signal transduction"/>
    <property type="evidence" value="ECO:0007669"/>
    <property type="project" value="UniProtKB-KW"/>
</dbReference>
<keyword evidence="5" id="KW-0472">Membrane</keyword>
<evidence type="ECO:0000259" key="7">
    <source>
        <dbReference type="PROSITE" id="PS50885"/>
    </source>
</evidence>
<dbReference type="Gene3D" id="1.10.287.950">
    <property type="entry name" value="Methyl-accepting chemotaxis protein"/>
    <property type="match status" value="1"/>
</dbReference>
<gene>
    <name evidence="8" type="ORF">C7378_0383</name>
</gene>
<dbReference type="PANTHER" id="PTHR32089">
    <property type="entry name" value="METHYL-ACCEPTING CHEMOTAXIS PROTEIN MCPB"/>
    <property type="match status" value="1"/>
</dbReference>
<feature type="domain" description="HAMP" evidence="7">
    <location>
        <begin position="219"/>
        <end position="272"/>
    </location>
</feature>
<evidence type="ECO:0000256" key="1">
    <source>
        <dbReference type="ARBA" id="ARBA00004370"/>
    </source>
</evidence>
<dbReference type="InterPro" id="IPR004089">
    <property type="entry name" value="MCPsignal_dom"/>
</dbReference>
<dbReference type="GO" id="GO:0016020">
    <property type="term" value="C:membrane"/>
    <property type="evidence" value="ECO:0007669"/>
    <property type="project" value="UniProtKB-SubCell"/>
</dbReference>
<dbReference type="InterPro" id="IPR004090">
    <property type="entry name" value="Chemotax_Me-accpt_rcpt"/>
</dbReference>
<dbReference type="GO" id="GO:0006935">
    <property type="term" value="P:chemotaxis"/>
    <property type="evidence" value="ECO:0007669"/>
    <property type="project" value="InterPro"/>
</dbReference>
<dbReference type="AlphaFoldDB" id="A0A4R1LD31"/>
<keyword evidence="2 4" id="KW-0807">Transducer</keyword>
<comment type="caution">
    <text evidence="8">The sequence shown here is derived from an EMBL/GenBank/DDBJ whole genome shotgun (WGS) entry which is preliminary data.</text>
</comment>
<comment type="subcellular location">
    <subcellularLocation>
        <location evidence="1">Membrane</location>
    </subcellularLocation>
</comment>
<dbReference type="CDD" id="cd11386">
    <property type="entry name" value="MCP_signal"/>
    <property type="match status" value="1"/>
</dbReference>
<dbReference type="Proteomes" id="UP000295210">
    <property type="component" value="Unassembled WGS sequence"/>
</dbReference>
<dbReference type="InterPro" id="IPR024478">
    <property type="entry name" value="HlyB_4HB_MCP"/>
</dbReference>
<protein>
    <submittedName>
        <fullName evidence="8">Methyl-accepting chemotaxis protein</fullName>
    </submittedName>
</protein>
<accession>A0A4R1LD31</accession>
<evidence type="ECO:0000256" key="2">
    <source>
        <dbReference type="ARBA" id="ARBA00023224"/>
    </source>
</evidence>
<dbReference type="PANTHER" id="PTHR32089:SF112">
    <property type="entry name" value="LYSOZYME-LIKE PROTEIN-RELATED"/>
    <property type="match status" value="1"/>
</dbReference>
<keyword evidence="5" id="KW-1133">Transmembrane helix</keyword>
<proteinExistence type="inferred from homology"/>
<evidence type="ECO:0000259" key="6">
    <source>
        <dbReference type="PROSITE" id="PS50111"/>
    </source>
</evidence>
<dbReference type="Pfam" id="PF00672">
    <property type="entry name" value="HAMP"/>
    <property type="match status" value="1"/>
</dbReference>
<evidence type="ECO:0000256" key="4">
    <source>
        <dbReference type="PROSITE-ProRule" id="PRU00284"/>
    </source>
</evidence>
<evidence type="ECO:0000313" key="8">
    <source>
        <dbReference type="EMBL" id="TCK75400.1"/>
    </source>
</evidence>
<name>A0A4R1LD31_9BACT</name>
<dbReference type="SUPFAM" id="SSF58104">
    <property type="entry name" value="Methyl-accepting chemotaxis protein (MCP) signaling domain"/>
    <property type="match status" value="1"/>
</dbReference>
<evidence type="ECO:0000256" key="3">
    <source>
        <dbReference type="ARBA" id="ARBA00029447"/>
    </source>
</evidence>
<dbReference type="CDD" id="cd06225">
    <property type="entry name" value="HAMP"/>
    <property type="match status" value="1"/>
</dbReference>
<dbReference type="SMART" id="SM00283">
    <property type="entry name" value="MA"/>
    <property type="match status" value="1"/>
</dbReference>
<dbReference type="EMBL" id="SMGK01000001">
    <property type="protein sequence ID" value="TCK75400.1"/>
    <property type="molecule type" value="Genomic_DNA"/>
</dbReference>
<evidence type="ECO:0000256" key="5">
    <source>
        <dbReference type="SAM" id="Phobius"/>
    </source>
</evidence>
<dbReference type="PROSITE" id="PS50885">
    <property type="entry name" value="HAMP"/>
    <property type="match status" value="1"/>
</dbReference>
<sequence length="575" mass="61852">MSLAHWKLSNKLRLSTGVLVVAVLLGSLAAYVKMRQVSQLSESVAAARVPALTAVRDLRVAALASSSALKSYMLFGVDPTMASRYKQEFAASEAAGAEAIQHIESLRSQLDTLTGNAKIDLLLSEYRAFQQGQDRVEQMAVGQGSDATSKAFDLLQGEVADHDAAFEKTVSEIVQMQVAATDHDLRELVRVNHLQAVYMWLAIFFGGLVGSVIAELTTRRVVRSVTLVADRAHLIAEGDLTGEPMHLDANDEVTSLARSVNTMQDNLREMIRTMMDISSTINQDSKELTQSTSESFRRIKEQSMQTQQAAAAMQEMSISINEVSRHSQNAAENAKEAATTARHGGSIVKEMLTSMESIAGSVRNTATTVQRLGKESEQIIRIVNVIEEIAQKTNLLALNAAIEAARAGEQGRGFAVVAGEVRRLAESTRDATSEIAQMIQGIQVHTRGAVEAMDSGTATVNEGVETTTRAGEALQRIISMADQVDSMIAQIATASMQQAEAARQSSANLDTINRLGEESAAAIPATTGIVTSVETGARRLQEHIGRFRLAESRSYSSTLSPRQGMLGQAATAFGD</sequence>
<feature type="domain" description="Methyl-accepting transducer" evidence="6">
    <location>
        <begin position="277"/>
        <end position="513"/>
    </location>
</feature>
<keyword evidence="5" id="KW-0812">Transmembrane</keyword>
<keyword evidence="9" id="KW-1185">Reference proteome</keyword>
<dbReference type="PROSITE" id="PS50111">
    <property type="entry name" value="CHEMOTAXIS_TRANSDUC_2"/>
    <property type="match status" value="1"/>
</dbReference>
<feature type="transmembrane region" description="Helical" evidence="5">
    <location>
        <begin position="197"/>
        <end position="214"/>
    </location>
</feature>
<dbReference type="FunFam" id="1.10.287.950:FF:000001">
    <property type="entry name" value="Methyl-accepting chemotaxis sensory transducer"/>
    <property type="match status" value="1"/>
</dbReference>
<reference evidence="8 9" key="1">
    <citation type="submission" date="2019-03" db="EMBL/GenBank/DDBJ databases">
        <title>Genomic Encyclopedia of Type Strains, Phase IV (KMG-IV): sequencing the most valuable type-strain genomes for metagenomic binning, comparative biology and taxonomic classification.</title>
        <authorList>
            <person name="Goeker M."/>
        </authorList>
    </citation>
    <scope>NUCLEOTIDE SEQUENCE [LARGE SCALE GENOMIC DNA]</scope>
    <source>
        <strain evidence="8 9">DSM 103428</strain>
    </source>
</reference>